<evidence type="ECO:0000313" key="11">
    <source>
        <dbReference type="Proteomes" id="UP000037510"/>
    </source>
</evidence>
<evidence type="ECO:0000256" key="3">
    <source>
        <dbReference type="ARBA" id="ARBA00022771"/>
    </source>
</evidence>
<dbReference type="AlphaFoldDB" id="A0A0L7LCB8"/>
<dbReference type="GO" id="GO:0000978">
    <property type="term" value="F:RNA polymerase II cis-regulatory region sequence-specific DNA binding"/>
    <property type="evidence" value="ECO:0007669"/>
    <property type="project" value="TreeGrafter"/>
</dbReference>
<comment type="caution">
    <text evidence="10">The sequence shown here is derived from an EMBL/GenBank/DDBJ whole genome shotgun (WGS) entry which is preliminary data.</text>
</comment>
<feature type="region of interest" description="Disordered" evidence="8">
    <location>
        <begin position="58"/>
        <end position="92"/>
    </location>
</feature>
<evidence type="ECO:0000259" key="9">
    <source>
        <dbReference type="PROSITE" id="PS50157"/>
    </source>
</evidence>
<evidence type="ECO:0000256" key="6">
    <source>
        <dbReference type="ARBA" id="ARBA00037948"/>
    </source>
</evidence>
<dbReference type="InterPro" id="IPR013087">
    <property type="entry name" value="Znf_C2H2_type"/>
</dbReference>
<feature type="domain" description="C2H2-type" evidence="9">
    <location>
        <begin position="183"/>
        <end position="210"/>
    </location>
</feature>
<dbReference type="PANTHER" id="PTHR24388:SF85">
    <property type="entry name" value="ZINC FINGER PROTEIN 367"/>
    <property type="match status" value="1"/>
</dbReference>
<dbReference type="SUPFAM" id="SSF57667">
    <property type="entry name" value="beta-beta-alpha zinc fingers"/>
    <property type="match status" value="2"/>
</dbReference>
<evidence type="ECO:0000256" key="7">
    <source>
        <dbReference type="PROSITE-ProRule" id="PRU00042"/>
    </source>
</evidence>
<keyword evidence="4" id="KW-0862">Zinc</keyword>
<keyword evidence="11" id="KW-1185">Reference proteome</keyword>
<feature type="non-terminal residue" evidence="10">
    <location>
        <position position="474"/>
    </location>
</feature>
<feature type="region of interest" description="Disordered" evidence="8">
    <location>
        <begin position="1"/>
        <end position="37"/>
    </location>
</feature>
<organism evidence="10 11">
    <name type="scientific">Operophtera brumata</name>
    <name type="common">Winter moth</name>
    <name type="synonym">Phalaena brumata</name>
    <dbReference type="NCBI Taxonomy" id="104452"/>
    <lineage>
        <taxon>Eukaryota</taxon>
        <taxon>Metazoa</taxon>
        <taxon>Ecdysozoa</taxon>
        <taxon>Arthropoda</taxon>
        <taxon>Hexapoda</taxon>
        <taxon>Insecta</taxon>
        <taxon>Pterygota</taxon>
        <taxon>Neoptera</taxon>
        <taxon>Endopterygota</taxon>
        <taxon>Lepidoptera</taxon>
        <taxon>Glossata</taxon>
        <taxon>Ditrysia</taxon>
        <taxon>Geometroidea</taxon>
        <taxon>Geometridae</taxon>
        <taxon>Larentiinae</taxon>
        <taxon>Operophtera</taxon>
    </lineage>
</organism>
<feature type="domain" description="C2H2-type" evidence="9">
    <location>
        <begin position="212"/>
        <end position="240"/>
    </location>
</feature>
<keyword evidence="5" id="KW-0539">Nucleus</keyword>
<name>A0A0L7LCB8_OPEBR</name>
<feature type="region of interest" description="Disordered" evidence="8">
    <location>
        <begin position="131"/>
        <end position="162"/>
    </location>
</feature>
<gene>
    <name evidence="10" type="ORF">OBRU01_11419</name>
</gene>
<dbReference type="GO" id="GO:0008270">
    <property type="term" value="F:zinc ion binding"/>
    <property type="evidence" value="ECO:0007669"/>
    <property type="project" value="UniProtKB-KW"/>
</dbReference>
<dbReference type="Proteomes" id="UP000037510">
    <property type="component" value="Unassembled WGS sequence"/>
</dbReference>
<evidence type="ECO:0000256" key="2">
    <source>
        <dbReference type="ARBA" id="ARBA00022737"/>
    </source>
</evidence>
<keyword evidence="3 7" id="KW-0863">Zinc-finger</keyword>
<dbReference type="PANTHER" id="PTHR24388">
    <property type="entry name" value="ZINC FINGER PROTEIN"/>
    <property type="match status" value="1"/>
</dbReference>
<reference evidence="10 11" key="1">
    <citation type="journal article" date="2015" name="Genome Biol. Evol.">
        <title>The genome of winter moth (Operophtera brumata) provides a genomic perspective on sexual dimorphism and phenology.</title>
        <authorList>
            <person name="Derks M.F."/>
            <person name="Smit S."/>
            <person name="Salis L."/>
            <person name="Schijlen E."/>
            <person name="Bossers A."/>
            <person name="Mateman C."/>
            <person name="Pijl A.S."/>
            <person name="de Ridder D."/>
            <person name="Groenen M.A."/>
            <person name="Visser M.E."/>
            <person name="Megens H.J."/>
        </authorList>
    </citation>
    <scope>NUCLEOTIDE SEQUENCE [LARGE SCALE GENOMIC DNA]</scope>
    <source>
        <strain evidence="10">WM2013NL</strain>
        <tissue evidence="10">Head and thorax</tissue>
    </source>
</reference>
<evidence type="ECO:0000256" key="8">
    <source>
        <dbReference type="SAM" id="MobiDB-lite"/>
    </source>
</evidence>
<protein>
    <submittedName>
        <fullName evidence="10">Zinc finger transcription factor KRAB-E2S</fullName>
    </submittedName>
</protein>
<dbReference type="InterPro" id="IPR036236">
    <property type="entry name" value="Znf_C2H2_sf"/>
</dbReference>
<evidence type="ECO:0000256" key="5">
    <source>
        <dbReference type="ARBA" id="ARBA00023242"/>
    </source>
</evidence>
<dbReference type="SMART" id="SM00355">
    <property type="entry name" value="ZnF_C2H2"/>
    <property type="match status" value="5"/>
</dbReference>
<dbReference type="EMBL" id="JTDY01001739">
    <property type="protein sequence ID" value="KOB73035.1"/>
    <property type="molecule type" value="Genomic_DNA"/>
</dbReference>
<dbReference type="GO" id="GO:0000981">
    <property type="term" value="F:DNA-binding transcription factor activity, RNA polymerase II-specific"/>
    <property type="evidence" value="ECO:0007669"/>
    <property type="project" value="TreeGrafter"/>
</dbReference>
<dbReference type="InterPro" id="IPR050527">
    <property type="entry name" value="Snail/Krueppel_Znf"/>
</dbReference>
<dbReference type="Gene3D" id="3.30.160.60">
    <property type="entry name" value="Classic Zinc Finger"/>
    <property type="match status" value="2"/>
</dbReference>
<accession>A0A0L7LCB8</accession>
<evidence type="ECO:0000313" key="10">
    <source>
        <dbReference type="EMBL" id="KOB73035.1"/>
    </source>
</evidence>
<dbReference type="PROSITE" id="PS00028">
    <property type="entry name" value="ZINC_FINGER_C2H2_1"/>
    <property type="match status" value="3"/>
</dbReference>
<dbReference type="STRING" id="104452.A0A0L7LCB8"/>
<feature type="domain" description="C2H2-type" evidence="9">
    <location>
        <begin position="249"/>
        <end position="276"/>
    </location>
</feature>
<dbReference type="PROSITE" id="PS50157">
    <property type="entry name" value="ZINC_FINGER_C2H2_2"/>
    <property type="match status" value="3"/>
</dbReference>
<comment type="similarity">
    <text evidence="6">Belongs to the snail C2H2-type zinc-finger protein family.</text>
</comment>
<feature type="compositionally biased region" description="Polar residues" evidence="8">
    <location>
        <begin position="1"/>
        <end position="10"/>
    </location>
</feature>
<proteinExistence type="inferred from homology"/>
<keyword evidence="2" id="KW-0677">Repeat</keyword>
<keyword evidence="1" id="KW-0479">Metal-binding</keyword>
<evidence type="ECO:0000256" key="4">
    <source>
        <dbReference type="ARBA" id="ARBA00022833"/>
    </source>
</evidence>
<evidence type="ECO:0000256" key="1">
    <source>
        <dbReference type="ARBA" id="ARBA00022723"/>
    </source>
</evidence>
<sequence>MAVCESSQLESGLARIKRDESDDTSQERPLPTSLPLTVDYRSPVSHFVPPAVELYAARQKQEQVSSEALERKAKREYKRRGTAGSPGAASDSLSLDENLRALRHIHEKYANIDKKPPMDGVQRTMDDDVMSVRSSDDPERLAEPAAATSHDEISESDNESPDKSYQCHICKKWAEAHRGAMTIRCSVCRRCFEHDDELAAHKALHTQDERDGRCSQCTASFDTWDQLKRHVSSAHSPPRAASPGGGGAHACAHCGKRFTHVHSLTRHLQNHAKQLYRCVVCKVRTLCALPPRAVGARFTHVLSLTRHLQNHAKQLYRCVVCKVRTLCALPPRAGGARFTHVLSLTRHLQNHAKQLYRCVVCKVRTLCALPPAQGGTLHARALAHAPPAEPRQAALPLRRLQGTYSVRTPPRAGGARFTHVLSLTCHLQNHAKQLYRCVVCKVRTLARGHASRTCSRSRATCRTTPSSSTAASSA</sequence>